<dbReference type="Pfam" id="PF13649">
    <property type="entry name" value="Methyltransf_25"/>
    <property type="match status" value="1"/>
</dbReference>
<dbReference type="CDD" id="cd02440">
    <property type="entry name" value="AdoMet_MTases"/>
    <property type="match status" value="1"/>
</dbReference>
<dbReference type="Gene3D" id="3.40.50.150">
    <property type="entry name" value="Vaccinia Virus protein VP39"/>
    <property type="match status" value="1"/>
</dbReference>
<dbReference type="SUPFAM" id="SSF53335">
    <property type="entry name" value="S-adenosyl-L-methionine-dependent methyltransferases"/>
    <property type="match status" value="1"/>
</dbReference>
<evidence type="ECO:0000313" key="3">
    <source>
        <dbReference type="Proteomes" id="UP000026739"/>
    </source>
</evidence>
<keyword evidence="2" id="KW-0808">Transferase</keyword>
<evidence type="ECO:0000259" key="1">
    <source>
        <dbReference type="Pfam" id="PF13649"/>
    </source>
</evidence>
<dbReference type="GO" id="GO:0032259">
    <property type="term" value="P:methylation"/>
    <property type="evidence" value="ECO:0007669"/>
    <property type="project" value="UniProtKB-KW"/>
</dbReference>
<comment type="caution">
    <text evidence="2">The sequence shown here is derived from an EMBL/GenBank/DDBJ whole genome shotgun (WGS) entry which is preliminary data.</text>
</comment>
<proteinExistence type="predicted"/>
<keyword evidence="2" id="KW-0489">Methyltransferase</keyword>
<dbReference type="eggNOG" id="COG0500">
    <property type="taxonomic scope" value="Bacteria"/>
</dbReference>
<protein>
    <submittedName>
        <fullName evidence="2">SAM-dependent methyltransferase</fullName>
    </submittedName>
</protein>
<sequence length="226" mass="26067">MSAPVKLKFSEKYDKDHAKQYYLKHQDGLSRKLSHYRDVQMARDALHKAGDPGLVLDLPCGAGRFWPLLAENPNRIIIGADNSPDMINTALENQPADIVKRVKTLETSAFAIDLPGNSVDSIFSMRLIHHIGESAHRLAMLREFHRVTRDTVILSMWVDGNFKSWKRKRHEQRRKARGEQSGYQNRFVIPRSVAEAEFKQAGFVIDSKSDFIPFYAMWRVYVLRKI</sequence>
<accession>A0A059KXH9</accession>
<reference evidence="2 3" key="1">
    <citation type="submission" date="2013-12" db="EMBL/GenBank/DDBJ databases">
        <authorList>
            <person name="Formusa P.A."/>
            <person name="Habash M."/>
            <person name="Lee H."/>
            <person name="Trevors J.T."/>
        </authorList>
    </citation>
    <scope>NUCLEOTIDE SEQUENCE [LARGE SCALE GENOMIC DNA]</scope>
    <source>
        <strain evidence="2 3">PD30</strain>
    </source>
</reference>
<gene>
    <name evidence="2" type="ORF">V466_22815</name>
</gene>
<dbReference type="RefSeq" id="WP_033060087.1">
    <property type="nucleotide sequence ID" value="NZ_AZQQ01000096.1"/>
</dbReference>
<dbReference type="InterPro" id="IPR041698">
    <property type="entry name" value="Methyltransf_25"/>
</dbReference>
<name>A0A059KXH9_9PSED</name>
<dbReference type="InterPro" id="IPR029063">
    <property type="entry name" value="SAM-dependent_MTases_sf"/>
</dbReference>
<feature type="domain" description="Methyltransferase" evidence="1">
    <location>
        <begin position="55"/>
        <end position="149"/>
    </location>
</feature>
<organism evidence="2 3">
    <name type="scientific">Pseudomonas mandelii PD30</name>
    <dbReference type="NCBI Taxonomy" id="1419583"/>
    <lineage>
        <taxon>Bacteria</taxon>
        <taxon>Pseudomonadati</taxon>
        <taxon>Pseudomonadota</taxon>
        <taxon>Gammaproteobacteria</taxon>
        <taxon>Pseudomonadales</taxon>
        <taxon>Pseudomonadaceae</taxon>
        <taxon>Pseudomonas</taxon>
    </lineage>
</organism>
<dbReference type="EMBL" id="AZQQ01000096">
    <property type="protein sequence ID" value="KDD66676.1"/>
    <property type="molecule type" value="Genomic_DNA"/>
</dbReference>
<dbReference type="GO" id="GO:0008168">
    <property type="term" value="F:methyltransferase activity"/>
    <property type="evidence" value="ECO:0007669"/>
    <property type="project" value="UniProtKB-KW"/>
</dbReference>
<dbReference type="Proteomes" id="UP000026739">
    <property type="component" value="Unassembled WGS sequence"/>
</dbReference>
<evidence type="ECO:0000313" key="2">
    <source>
        <dbReference type="EMBL" id="KDD66676.1"/>
    </source>
</evidence>
<dbReference type="AlphaFoldDB" id="A0A059KXH9"/>